<comment type="caution">
    <text evidence="2">The sequence shown here is derived from an EMBL/GenBank/DDBJ whole genome shotgun (WGS) entry which is preliminary data.</text>
</comment>
<feature type="region of interest" description="Disordered" evidence="1">
    <location>
        <begin position="153"/>
        <end position="202"/>
    </location>
</feature>
<dbReference type="EMBL" id="BOQP01000058">
    <property type="protein sequence ID" value="GIM83909.1"/>
    <property type="molecule type" value="Genomic_DNA"/>
</dbReference>
<accession>A0A919VX38</accession>
<keyword evidence="3" id="KW-1185">Reference proteome</keyword>
<gene>
    <name evidence="2" type="ORF">Aco04nite_88850</name>
</gene>
<protein>
    <recommendedName>
        <fullName evidence="4">Helix-turn-helix domain containing protein</fullName>
    </recommendedName>
</protein>
<feature type="compositionally biased region" description="Basic and acidic residues" evidence="1">
    <location>
        <begin position="160"/>
        <end position="179"/>
    </location>
</feature>
<evidence type="ECO:0008006" key="4">
    <source>
        <dbReference type="Google" id="ProtNLM"/>
    </source>
</evidence>
<sequence length="202" mass="21874">MNDIEHASEHDRRPHTTLERHLTVGAHTYQITATGTGEEQVSLVLAGWDPDGKVVSEISGGISPHDLPAVADALTSTLAGIAALRVQRKQAKATVVTDKPRRYPNRGARWSDTDDARLVALFREGATERVLMEEFGRSRGGIRARLESLGELESDTGSVYRDRDGRREREAPPDGDTTRDGAPLPEEAVSAGQELEVTAGAN</sequence>
<evidence type="ECO:0000256" key="1">
    <source>
        <dbReference type="SAM" id="MobiDB-lite"/>
    </source>
</evidence>
<dbReference type="Proteomes" id="UP000680865">
    <property type="component" value="Unassembled WGS sequence"/>
</dbReference>
<name>A0A919VX38_9ACTN</name>
<dbReference type="AlphaFoldDB" id="A0A919VX38"/>
<reference evidence="2" key="1">
    <citation type="submission" date="2021-03" db="EMBL/GenBank/DDBJ databases">
        <title>Whole genome shotgun sequence of Actinoplanes consettensis NBRC 14913.</title>
        <authorList>
            <person name="Komaki H."/>
            <person name="Tamura T."/>
        </authorList>
    </citation>
    <scope>NUCLEOTIDE SEQUENCE</scope>
    <source>
        <strain evidence="2">NBRC 14913</strain>
    </source>
</reference>
<evidence type="ECO:0000313" key="2">
    <source>
        <dbReference type="EMBL" id="GIM83909.1"/>
    </source>
</evidence>
<feature type="region of interest" description="Disordered" evidence="1">
    <location>
        <begin position="1"/>
        <end position="20"/>
    </location>
</feature>
<proteinExistence type="predicted"/>
<dbReference type="RefSeq" id="WP_213003201.1">
    <property type="nucleotide sequence ID" value="NZ_BAAATW010000004.1"/>
</dbReference>
<evidence type="ECO:0000313" key="3">
    <source>
        <dbReference type="Proteomes" id="UP000680865"/>
    </source>
</evidence>
<organism evidence="2 3">
    <name type="scientific">Winogradskya consettensis</name>
    <dbReference type="NCBI Taxonomy" id="113560"/>
    <lineage>
        <taxon>Bacteria</taxon>
        <taxon>Bacillati</taxon>
        <taxon>Actinomycetota</taxon>
        <taxon>Actinomycetes</taxon>
        <taxon>Micromonosporales</taxon>
        <taxon>Micromonosporaceae</taxon>
        <taxon>Winogradskya</taxon>
    </lineage>
</organism>